<reference evidence="1 2" key="1">
    <citation type="submission" date="2022-04" db="EMBL/GenBank/DDBJ databases">
        <title>Identification of a novel bacterium isolated from mangrove sediments.</title>
        <authorList>
            <person name="Pan X."/>
        </authorList>
    </citation>
    <scope>NUCLEOTIDE SEQUENCE [LARGE SCALE GENOMIC DNA]</scope>
    <source>
        <strain evidence="1 2">B2638</strain>
    </source>
</reference>
<dbReference type="CDD" id="cd07040">
    <property type="entry name" value="HP"/>
    <property type="match status" value="1"/>
</dbReference>
<protein>
    <submittedName>
        <fullName evidence="1">Histidine phosphatase family protein</fullName>
    </submittedName>
</protein>
<evidence type="ECO:0000313" key="1">
    <source>
        <dbReference type="EMBL" id="MCJ2187149.1"/>
    </source>
</evidence>
<dbReference type="RefSeq" id="WP_243920486.1">
    <property type="nucleotide sequence ID" value="NZ_JALHLG010000011.1"/>
</dbReference>
<sequence length="192" mass="21282">MIPRIVHLLRHGPPARTGLLLGHLDEPPRMAECPVMLGRVAHLPVRQIVSSDLRRTGMQAAYLAERLDVPFLRDPCWRELDFGAWDGQAPENVDAAALSRFWEDPDANPPPQGERWSHLCARVREGLAGLENETLAVTHAGAMRAALSVLTGLDHRAVWAVDLPYRALVSLRIWPGEPLSGQIVGLETGYRE</sequence>
<comment type="caution">
    <text evidence="1">The sequence shown here is derived from an EMBL/GenBank/DDBJ whole genome shotgun (WGS) entry which is preliminary data.</text>
</comment>
<dbReference type="InterPro" id="IPR013078">
    <property type="entry name" value="His_Pase_superF_clade-1"/>
</dbReference>
<dbReference type="Gene3D" id="3.40.50.1240">
    <property type="entry name" value="Phosphoglycerate mutase-like"/>
    <property type="match status" value="1"/>
</dbReference>
<dbReference type="Proteomes" id="UP001202281">
    <property type="component" value="Unassembled WGS sequence"/>
</dbReference>
<dbReference type="Pfam" id="PF00300">
    <property type="entry name" value="His_Phos_1"/>
    <property type="match status" value="1"/>
</dbReference>
<name>A0ABT0BQ28_9SPHN</name>
<organism evidence="1 2">
    <name type="scientific">Novosphingobium beihaiensis</name>
    <dbReference type="NCBI Taxonomy" id="2930389"/>
    <lineage>
        <taxon>Bacteria</taxon>
        <taxon>Pseudomonadati</taxon>
        <taxon>Pseudomonadota</taxon>
        <taxon>Alphaproteobacteria</taxon>
        <taxon>Sphingomonadales</taxon>
        <taxon>Sphingomonadaceae</taxon>
        <taxon>Novosphingobium</taxon>
    </lineage>
</organism>
<proteinExistence type="predicted"/>
<evidence type="ECO:0000313" key="2">
    <source>
        <dbReference type="Proteomes" id="UP001202281"/>
    </source>
</evidence>
<keyword evidence="2" id="KW-1185">Reference proteome</keyword>
<dbReference type="EMBL" id="JALHLG010000011">
    <property type="protein sequence ID" value="MCJ2187149.1"/>
    <property type="molecule type" value="Genomic_DNA"/>
</dbReference>
<dbReference type="InterPro" id="IPR029033">
    <property type="entry name" value="His_PPase_superfam"/>
</dbReference>
<gene>
    <name evidence="1" type="ORF">MTR66_10025</name>
</gene>
<dbReference type="SUPFAM" id="SSF53254">
    <property type="entry name" value="Phosphoglycerate mutase-like"/>
    <property type="match status" value="1"/>
</dbReference>
<accession>A0ABT0BQ28</accession>